<dbReference type="Gene3D" id="1.10.10.60">
    <property type="entry name" value="Homeodomain-like"/>
    <property type="match status" value="2"/>
</dbReference>
<protein>
    <submittedName>
        <fullName evidence="5">AraC family transcriptional regulator</fullName>
    </submittedName>
</protein>
<dbReference type="InterPro" id="IPR009057">
    <property type="entry name" value="Homeodomain-like_sf"/>
</dbReference>
<reference evidence="5 6" key="1">
    <citation type="journal article" date="2017" name="Front. Microbiol.">
        <title>Genomic Characterization of Dairy Associated Leuconostoc Species and Diversity of Leuconostocs in Undefined Mixed Mesophilic Starter Cultures.</title>
        <authorList>
            <person name="Frantzen C.A."/>
            <person name="Kot W."/>
            <person name="Pedersen T.B."/>
            <person name="Ardo Y.M."/>
            <person name="Broadbent J.R."/>
            <person name="Neve H."/>
            <person name="Hansen L.H."/>
            <person name="Dal Bello F."/>
            <person name="Ostlie H.M."/>
            <person name="Kleppen H.P."/>
            <person name="Vogensen F.K."/>
            <person name="Holo H."/>
        </authorList>
    </citation>
    <scope>NUCLEOTIDE SEQUENCE [LARGE SCALE GENOMIC DNA]</scope>
    <source>
        <strain evidence="5 6">LMGCF08</strain>
    </source>
</reference>
<dbReference type="Pfam" id="PF07883">
    <property type="entry name" value="Cupin_2"/>
    <property type="match status" value="1"/>
</dbReference>
<dbReference type="Proteomes" id="UP000192288">
    <property type="component" value="Unassembled WGS sequence"/>
</dbReference>
<dbReference type="PANTHER" id="PTHR43280:SF2">
    <property type="entry name" value="HTH-TYPE TRANSCRIPTIONAL REGULATOR EXSA"/>
    <property type="match status" value="1"/>
</dbReference>
<comment type="caution">
    <text evidence="5">The sequence shown here is derived from an EMBL/GenBank/DDBJ whole genome shotgun (WGS) entry which is preliminary data.</text>
</comment>
<dbReference type="SMART" id="SM00342">
    <property type="entry name" value="HTH_ARAC"/>
    <property type="match status" value="1"/>
</dbReference>
<evidence type="ECO:0000313" key="6">
    <source>
        <dbReference type="Proteomes" id="UP000192288"/>
    </source>
</evidence>
<dbReference type="eggNOG" id="COG2207">
    <property type="taxonomic scope" value="Bacteria"/>
</dbReference>
<dbReference type="AlphaFoldDB" id="A0A1X0VF23"/>
<sequence length="307" mass="35969">MKTVTYNIYKDVNNHKGIENMAYNHESIQTTSGLPFRIFSFNEQNDGRFIPKHWHQSVEMIYCLSGQLKVWLITEEYILQKNDFMVINTNTVHATQGLKNSQVMIIQLPIQFLREVTFGKYPNEFVFQINSTLAKNDYDDVVLTYFKQMAICSRYLKEGHKTHELLMNLHVMSDIYALLAILCEHYADKTIAARRKLTFDRTRLIKVIDYLHDNFVNEITLASTANDFNFSTSYFSKFFQEGMGMSFTSYLRSIRLDAAFEKMMTSDSDLTTIAIDCGFESYRNFYNAFIVVYRVAPSEYRKMSKLM</sequence>
<dbReference type="EMBL" id="MPLS01000007">
    <property type="protein sequence ID" value="ORI98176.1"/>
    <property type="molecule type" value="Genomic_DNA"/>
</dbReference>
<evidence type="ECO:0000313" key="5">
    <source>
        <dbReference type="EMBL" id="ORI98176.1"/>
    </source>
</evidence>
<dbReference type="STRING" id="33968.BMS77_06495"/>
<feature type="domain" description="HTH araC/xylS-type" evidence="4">
    <location>
        <begin position="205"/>
        <end position="303"/>
    </location>
</feature>
<accession>A0A1X0VF23</accession>
<dbReference type="Pfam" id="PF12833">
    <property type="entry name" value="HTH_18"/>
    <property type="match status" value="1"/>
</dbReference>
<name>A0A1X0VF23_LEUPS</name>
<evidence type="ECO:0000259" key="4">
    <source>
        <dbReference type="PROSITE" id="PS01124"/>
    </source>
</evidence>
<organism evidence="5 6">
    <name type="scientific">Leuconostoc pseudomesenteroides</name>
    <dbReference type="NCBI Taxonomy" id="33968"/>
    <lineage>
        <taxon>Bacteria</taxon>
        <taxon>Bacillati</taxon>
        <taxon>Bacillota</taxon>
        <taxon>Bacilli</taxon>
        <taxon>Lactobacillales</taxon>
        <taxon>Lactobacillaceae</taxon>
        <taxon>Leuconostoc</taxon>
    </lineage>
</organism>
<keyword evidence="1" id="KW-0805">Transcription regulation</keyword>
<dbReference type="SUPFAM" id="SSF51182">
    <property type="entry name" value="RmlC-like cupins"/>
    <property type="match status" value="1"/>
</dbReference>
<dbReference type="GO" id="GO:0043565">
    <property type="term" value="F:sequence-specific DNA binding"/>
    <property type="evidence" value="ECO:0007669"/>
    <property type="project" value="InterPro"/>
</dbReference>
<gene>
    <name evidence="5" type="ORF">BMR96_02960</name>
</gene>
<dbReference type="SUPFAM" id="SSF46689">
    <property type="entry name" value="Homeodomain-like"/>
    <property type="match status" value="2"/>
</dbReference>
<dbReference type="InterPro" id="IPR011051">
    <property type="entry name" value="RmlC_Cupin_sf"/>
</dbReference>
<evidence type="ECO:0000256" key="1">
    <source>
        <dbReference type="ARBA" id="ARBA00023015"/>
    </source>
</evidence>
<evidence type="ECO:0000256" key="2">
    <source>
        <dbReference type="ARBA" id="ARBA00023125"/>
    </source>
</evidence>
<dbReference type="PANTHER" id="PTHR43280">
    <property type="entry name" value="ARAC-FAMILY TRANSCRIPTIONAL REGULATOR"/>
    <property type="match status" value="1"/>
</dbReference>
<dbReference type="InterPro" id="IPR014710">
    <property type="entry name" value="RmlC-like_jellyroll"/>
</dbReference>
<dbReference type="GO" id="GO:0003700">
    <property type="term" value="F:DNA-binding transcription factor activity"/>
    <property type="evidence" value="ECO:0007669"/>
    <property type="project" value="InterPro"/>
</dbReference>
<dbReference type="PROSITE" id="PS01124">
    <property type="entry name" value="HTH_ARAC_FAMILY_2"/>
    <property type="match status" value="1"/>
</dbReference>
<dbReference type="Gene3D" id="2.60.120.10">
    <property type="entry name" value="Jelly Rolls"/>
    <property type="match status" value="1"/>
</dbReference>
<dbReference type="InterPro" id="IPR018060">
    <property type="entry name" value="HTH_AraC"/>
</dbReference>
<keyword evidence="3" id="KW-0804">Transcription</keyword>
<proteinExistence type="predicted"/>
<keyword evidence="2" id="KW-0238">DNA-binding</keyword>
<evidence type="ECO:0000256" key="3">
    <source>
        <dbReference type="ARBA" id="ARBA00023163"/>
    </source>
</evidence>
<dbReference type="InterPro" id="IPR013096">
    <property type="entry name" value="Cupin_2"/>
</dbReference>